<dbReference type="EMBL" id="JADEVV010000073">
    <property type="protein sequence ID" value="MBE9255607.1"/>
    <property type="molecule type" value="Genomic_DNA"/>
</dbReference>
<sequence length="79" mass="8772">MFKQLGVLTTFIAFALALAVSGNIPSEVTSLPQQSLTIAQQSKHQARLRLQRSLQQLFLRPHRFSGSSNGVVSPKVEYF</sequence>
<reference evidence="1 2" key="1">
    <citation type="submission" date="2020-10" db="EMBL/GenBank/DDBJ databases">
        <authorList>
            <person name="Castelo-Branco R."/>
            <person name="Eusebio N."/>
            <person name="Adriana R."/>
            <person name="Vieira A."/>
            <person name="Brugerolle De Fraissinette N."/>
            <person name="Rezende De Castro R."/>
            <person name="Schneider M.P."/>
            <person name="Vasconcelos V."/>
            <person name="Leao P.N."/>
        </authorList>
    </citation>
    <scope>NUCLEOTIDE SEQUENCE [LARGE SCALE GENOMIC DNA]</scope>
    <source>
        <strain evidence="1 2">LEGE 00031</strain>
    </source>
</reference>
<proteinExistence type="predicted"/>
<keyword evidence="2" id="KW-1185">Reference proteome</keyword>
<accession>A0ABR9VW73</accession>
<evidence type="ECO:0000313" key="2">
    <source>
        <dbReference type="Proteomes" id="UP000658720"/>
    </source>
</evidence>
<dbReference type="Proteomes" id="UP000658720">
    <property type="component" value="Unassembled WGS sequence"/>
</dbReference>
<comment type="caution">
    <text evidence="1">The sequence shown here is derived from an EMBL/GenBank/DDBJ whole genome shotgun (WGS) entry which is preliminary data.</text>
</comment>
<name>A0ABR9VW73_9SYNC</name>
<evidence type="ECO:0000313" key="1">
    <source>
        <dbReference type="EMBL" id="MBE9255607.1"/>
    </source>
</evidence>
<organism evidence="1 2">
    <name type="scientific">Synechocystis salina LEGE 00031</name>
    <dbReference type="NCBI Taxonomy" id="1828736"/>
    <lineage>
        <taxon>Bacteria</taxon>
        <taxon>Bacillati</taxon>
        <taxon>Cyanobacteriota</taxon>
        <taxon>Cyanophyceae</taxon>
        <taxon>Synechococcales</taxon>
        <taxon>Merismopediaceae</taxon>
        <taxon>Synechocystis</taxon>
    </lineage>
</organism>
<dbReference type="RefSeq" id="WP_190596795.1">
    <property type="nucleotide sequence ID" value="NZ_JADEVV010000073.1"/>
</dbReference>
<protein>
    <submittedName>
        <fullName evidence="1">Uncharacterized protein</fullName>
    </submittedName>
</protein>
<gene>
    <name evidence="1" type="ORF">IQ217_17560</name>
</gene>